<feature type="active site" description="Nucleophile" evidence="9">
    <location>
        <position position="170"/>
    </location>
</feature>
<keyword evidence="6 9" id="KW-0133">Cell shape</keyword>
<comment type="similarity">
    <text evidence="2">Belongs to the YkuD family.</text>
</comment>
<name>A0AAJ0UHN9_HALSE</name>
<evidence type="ECO:0000313" key="12">
    <source>
        <dbReference type="EMBL" id="MBK5931690.1"/>
    </source>
</evidence>
<dbReference type="GO" id="GO:0071555">
    <property type="term" value="P:cell wall organization"/>
    <property type="evidence" value="ECO:0007669"/>
    <property type="project" value="UniProtKB-UniRule"/>
</dbReference>
<keyword evidence="8 9" id="KW-0961">Cell wall biogenesis/degradation</keyword>
<dbReference type="SUPFAM" id="SSF141523">
    <property type="entry name" value="L,D-transpeptidase catalytic domain-like"/>
    <property type="match status" value="1"/>
</dbReference>
<dbReference type="InterPro" id="IPR005490">
    <property type="entry name" value="LD_TPept_cat_dom"/>
</dbReference>
<evidence type="ECO:0000256" key="2">
    <source>
        <dbReference type="ARBA" id="ARBA00005992"/>
    </source>
</evidence>
<evidence type="ECO:0000256" key="6">
    <source>
        <dbReference type="ARBA" id="ARBA00022960"/>
    </source>
</evidence>
<proteinExistence type="inferred from homology"/>
<dbReference type="InterPro" id="IPR038063">
    <property type="entry name" value="Transpep_catalytic_dom"/>
</dbReference>
<evidence type="ECO:0000256" key="1">
    <source>
        <dbReference type="ARBA" id="ARBA00004752"/>
    </source>
</evidence>
<sequence length="194" mass="20938">MATASRGRIVHGARRSNGVRDSRSVAGSTLPPGSPSLLRIEIDLELQRLSLYRGETLVEAVSVSTAARGPGELNGSGCTPRGLHRIRLKVGQGCPSGAVFRARRWTGEIYSDALAAATPQRDWILSRILWLTGCEPGRNRGGAVDTLRRFVYIHGCPETEPMGVPRSRGCIRMRNADVIRLCDLVPVGCPVLIG</sequence>
<dbReference type="Gene3D" id="2.40.440.10">
    <property type="entry name" value="L,D-transpeptidase catalytic domain-like"/>
    <property type="match status" value="1"/>
</dbReference>
<keyword evidence="5" id="KW-0378">Hydrolase</keyword>
<keyword evidence="4" id="KW-0808">Transferase</keyword>
<dbReference type="GO" id="GO:0016757">
    <property type="term" value="F:glycosyltransferase activity"/>
    <property type="evidence" value="ECO:0007669"/>
    <property type="project" value="UniProtKB-KW"/>
</dbReference>
<organism evidence="12 13">
    <name type="scientific">Halochromatium salexigens</name>
    <name type="common">Chromatium salexigens</name>
    <dbReference type="NCBI Taxonomy" id="49447"/>
    <lineage>
        <taxon>Bacteria</taxon>
        <taxon>Pseudomonadati</taxon>
        <taxon>Pseudomonadota</taxon>
        <taxon>Gammaproteobacteria</taxon>
        <taxon>Chromatiales</taxon>
        <taxon>Chromatiaceae</taxon>
        <taxon>Halochromatium</taxon>
    </lineage>
</organism>
<keyword evidence="3" id="KW-0328">Glycosyltransferase</keyword>
<feature type="region of interest" description="Disordered" evidence="10">
    <location>
        <begin position="1"/>
        <end position="30"/>
    </location>
</feature>
<dbReference type="GO" id="GO:0071972">
    <property type="term" value="F:peptidoglycan L,D-transpeptidase activity"/>
    <property type="evidence" value="ECO:0007669"/>
    <property type="project" value="TreeGrafter"/>
</dbReference>
<protein>
    <recommendedName>
        <fullName evidence="11">L,D-TPase catalytic domain-containing protein</fullName>
    </recommendedName>
</protein>
<evidence type="ECO:0000256" key="4">
    <source>
        <dbReference type="ARBA" id="ARBA00022679"/>
    </source>
</evidence>
<accession>A0AAJ0UHN9</accession>
<feature type="active site" description="Proton donor/acceptor" evidence="9">
    <location>
        <position position="154"/>
    </location>
</feature>
<dbReference type="EMBL" id="NHSF01000068">
    <property type="protein sequence ID" value="MBK5931690.1"/>
    <property type="molecule type" value="Genomic_DNA"/>
</dbReference>
<dbReference type="PANTHER" id="PTHR30582:SF24">
    <property type="entry name" value="L,D-TRANSPEPTIDASE ERFK_SRFK-RELATED"/>
    <property type="match status" value="1"/>
</dbReference>
<reference evidence="12" key="1">
    <citation type="submission" date="2017-05" db="EMBL/GenBank/DDBJ databases">
        <authorList>
            <person name="Imhoff J.F."/>
            <person name="Rahn T."/>
            <person name="Kuenzel S."/>
            <person name="Neulinger S.C."/>
        </authorList>
    </citation>
    <scope>NUCLEOTIDE SEQUENCE</scope>
    <source>
        <strain evidence="12">DSM 4395</strain>
    </source>
</reference>
<comment type="caution">
    <text evidence="12">The sequence shown here is derived from an EMBL/GenBank/DDBJ whole genome shotgun (WGS) entry which is preliminary data.</text>
</comment>
<dbReference type="PROSITE" id="PS52029">
    <property type="entry name" value="LD_TPASE"/>
    <property type="match status" value="1"/>
</dbReference>
<evidence type="ECO:0000256" key="8">
    <source>
        <dbReference type="ARBA" id="ARBA00023316"/>
    </source>
</evidence>
<dbReference type="GO" id="GO:0018104">
    <property type="term" value="P:peptidoglycan-protein cross-linking"/>
    <property type="evidence" value="ECO:0007669"/>
    <property type="project" value="TreeGrafter"/>
</dbReference>
<dbReference type="InterPro" id="IPR050979">
    <property type="entry name" value="LD-transpeptidase"/>
</dbReference>
<evidence type="ECO:0000313" key="13">
    <source>
        <dbReference type="Proteomes" id="UP001296967"/>
    </source>
</evidence>
<keyword evidence="7 9" id="KW-0573">Peptidoglycan synthesis</keyword>
<dbReference type="Pfam" id="PF03734">
    <property type="entry name" value="YkuD"/>
    <property type="match status" value="1"/>
</dbReference>
<evidence type="ECO:0000256" key="9">
    <source>
        <dbReference type="PROSITE-ProRule" id="PRU01373"/>
    </source>
</evidence>
<evidence type="ECO:0000256" key="10">
    <source>
        <dbReference type="SAM" id="MobiDB-lite"/>
    </source>
</evidence>
<dbReference type="AlphaFoldDB" id="A0AAJ0UHN9"/>
<evidence type="ECO:0000256" key="7">
    <source>
        <dbReference type="ARBA" id="ARBA00022984"/>
    </source>
</evidence>
<evidence type="ECO:0000256" key="3">
    <source>
        <dbReference type="ARBA" id="ARBA00022676"/>
    </source>
</evidence>
<dbReference type="Proteomes" id="UP001296967">
    <property type="component" value="Unassembled WGS sequence"/>
</dbReference>
<evidence type="ECO:0000256" key="5">
    <source>
        <dbReference type="ARBA" id="ARBA00022801"/>
    </source>
</evidence>
<reference evidence="12" key="2">
    <citation type="journal article" date="2020" name="Microorganisms">
        <title>Osmotic Adaptation and Compatible Solute Biosynthesis of Phototrophic Bacteria as Revealed from Genome Analyses.</title>
        <authorList>
            <person name="Imhoff J.F."/>
            <person name="Rahn T."/>
            <person name="Kunzel S."/>
            <person name="Keller A."/>
            <person name="Neulinger S.C."/>
        </authorList>
    </citation>
    <scope>NUCLEOTIDE SEQUENCE</scope>
    <source>
        <strain evidence="12">DSM 4395</strain>
    </source>
</reference>
<dbReference type="CDD" id="cd16913">
    <property type="entry name" value="YkuD_like"/>
    <property type="match status" value="1"/>
</dbReference>
<comment type="pathway">
    <text evidence="1 9">Cell wall biogenesis; peptidoglycan biosynthesis.</text>
</comment>
<evidence type="ECO:0000259" key="11">
    <source>
        <dbReference type="PROSITE" id="PS52029"/>
    </source>
</evidence>
<dbReference type="PANTHER" id="PTHR30582">
    <property type="entry name" value="L,D-TRANSPEPTIDASE"/>
    <property type="match status" value="1"/>
</dbReference>
<gene>
    <name evidence="12" type="ORF">CCR82_14460</name>
</gene>
<keyword evidence="13" id="KW-1185">Reference proteome</keyword>
<dbReference type="GO" id="GO:0005576">
    <property type="term" value="C:extracellular region"/>
    <property type="evidence" value="ECO:0007669"/>
    <property type="project" value="TreeGrafter"/>
</dbReference>
<feature type="domain" description="L,D-TPase catalytic" evidence="11">
    <location>
        <begin position="38"/>
        <end position="194"/>
    </location>
</feature>
<dbReference type="GO" id="GO:0008360">
    <property type="term" value="P:regulation of cell shape"/>
    <property type="evidence" value="ECO:0007669"/>
    <property type="project" value="UniProtKB-UniRule"/>
</dbReference>